<dbReference type="Proteomes" id="UP000886520">
    <property type="component" value="Chromosome 18"/>
</dbReference>
<keyword evidence="7" id="KW-1185">Reference proteome</keyword>
<dbReference type="InterPro" id="IPR009057">
    <property type="entry name" value="Homeodomain-like_sf"/>
</dbReference>
<dbReference type="InterPro" id="IPR017930">
    <property type="entry name" value="Myb_dom"/>
</dbReference>
<accession>A0A9D4Z9Z6</accession>
<feature type="region of interest" description="Disordered" evidence="4">
    <location>
        <begin position="196"/>
        <end position="266"/>
    </location>
</feature>
<dbReference type="Pfam" id="PF00249">
    <property type="entry name" value="Myb_DNA-binding"/>
    <property type="match status" value="1"/>
</dbReference>
<evidence type="ECO:0000313" key="6">
    <source>
        <dbReference type="EMBL" id="KAI5066175.1"/>
    </source>
</evidence>
<dbReference type="FunFam" id="1.10.10.60:FF:000007">
    <property type="entry name" value="Two-component response regulator"/>
    <property type="match status" value="1"/>
</dbReference>
<name>A0A9D4Z9Z6_ADICA</name>
<evidence type="ECO:0000256" key="1">
    <source>
        <dbReference type="ARBA" id="ARBA00023015"/>
    </source>
</evidence>
<reference evidence="6" key="1">
    <citation type="submission" date="2021-01" db="EMBL/GenBank/DDBJ databases">
        <title>Adiantum capillus-veneris genome.</title>
        <authorList>
            <person name="Fang Y."/>
            <person name="Liao Q."/>
        </authorList>
    </citation>
    <scope>NUCLEOTIDE SEQUENCE</scope>
    <source>
        <strain evidence="6">H3</strain>
        <tissue evidence="6">Leaf</tissue>
    </source>
</reference>
<dbReference type="GO" id="GO:0003677">
    <property type="term" value="F:DNA binding"/>
    <property type="evidence" value="ECO:0007669"/>
    <property type="project" value="InterPro"/>
</dbReference>
<dbReference type="InterPro" id="IPR006447">
    <property type="entry name" value="Myb_dom_plants"/>
</dbReference>
<feature type="region of interest" description="Disordered" evidence="4">
    <location>
        <begin position="1"/>
        <end position="31"/>
    </location>
</feature>
<protein>
    <recommendedName>
        <fullName evidence="5">HTH myb-type domain-containing protein</fullName>
    </recommendedName>
</protein>
<gene>
    <name evidence="6" type="ORF">GOP47_0018799</name>
</gene>
<feature type="compositionally biased region" description="Acidic residues" evidence="4">
    <location>
        <begin position="15"/>
        <end position="24"/>
    </location>
</feature>
<dbReference type="PANTHER" id="PTHR31442">
    <property type="entry name" value="HOMEODOMAIN-LIKE SUPERFAMILY PROTEIN-RELATED"/>
    <property type="match status" value="1"/>
</dbReference>
<proteinExistence type="predicted"/>
<evidence type="ECO:0000256" key="4">
    <source>
        <dbReference type="SAM" id="MobiDB-lite"/>
    </source>
</evidence>
<feature type="region of interest" description="Disordered" evidence="4">
    <location>
        <begin position="89"/>
        <end position="114"/>
    </location>
</feature>
<evidence type="ECO:0000256" key="3">
    <source>
        <dbReference type="ARBA" id="ARBA00023242"/>
    </source>
</evidence>
<dbReference type="InterPro" id="IPR001005">
    <property type="entry name" value="SANT/Myb"/>
</dbReference>
<evidence type="ECO:0000256" key="2">
    <source>
        <dbReference type="ARBA" id="ARBA00023163"/>
    </source>
</evidence>
<keyword evidence="1" id="KW-0805">Transcription regulation</keyword>
<dbReference type="SUPFAM" id="SSF46689">
    <property type="entry name" value="Homeodomain-like"/>
    <property type="match status" value="1"/>
</dbReference>
<dbReference type="AlphaFoldDB" id="A0A9D4Z9Z6"/>
<dbReference type="GO" id="GO:0005634">
    <property type="term" value="C:nucleus"/>
    <property type="evidence" value="ECO:0007669"/>
    <property type="project" value="TreeGrafter"/>
</dbReference>
<evidence type="ECO:0000259" key="5">
    <source>
        <dbReference type="PROSITE" id="PS51294"/>
    </source>
</evidence>
<feature type="domain" description="HTH myb-type" evidence="5">
    <location>
        <begin position="276"/>
        <end position="327"/>
    </location>
</feature>
<dbReference type="NCBIfam" id="TIGR01557">
    <property type="entry name" value="myb_SHAQKYF"/>
    <property type="match status" value="1"/>
</dbReference>
<sequence>MGEVKQQKGLVRTEVEEDDDDEDEGRVREWEEGLPSLADLTSLSQCLISPQLASAFSIASASPSPLRSSADVALASHAAFSSLRSAHHPYPDLPPASTAAQLRSPAADGHDNPRSEHLRSFAAIAAQERQYEETPSALHATNGIGGVSLRLCDSNSFPATDEQYQYGRGGDDPQENFASRDGELRSYGAAAGFQPAGAEAEADGDGGMCERNAEHDGGEGAARANARRHCTSEGSDVAPRMDADGEAEEAESMPSPAENVHGEASARTLKRPRLVWTPELRKRFVDAVTHLGVRTAVPKTIMQLMNVEGLTRENVASHLQKYRLYLKRVQQGLPGEGLTASDHLFSMTPLPPASGRFQPGVRADVNQAIIFGVGGCSSHDEDLIRYSS</sequence>
<dbReference type="PANTHER" id="PTHR31442:SF29">
    <property type="entry name" value="HOMEODOMAIN-LIKE SUPERFAMILY PROTEIN"/>
    <property type="match status" value="1"/>
</dbReference>
<dbReference type="InterPro" id="IPR044841">
    <property type="entry name" value="LUX/BOA-like"/>
</dbReference>
<feature type="region of interest" description="Disordered" evidence="4">
    <location>
        <begin position="160"/>
        <end position="179"/>
    </location>
</feature>
<keyword evidence="2" id="KW-0804">Transcription</keyword>
<organism evidence="6 7">
    <name type="scientific">Adiantum capillus-veneris</name>
    <name type="common">Maidenhair fern</name>
    <dbReference type="NCBI Taxonomy" id="13818"/>
    <lineage>
        <taxon>Eukaryota</taxon>
        <taxon>Viridiplantae</taxon>
        <taxon>Streptophyta</taxon>
        <taxon>Embryophyta</taxon>
        <taxon>Tracheophyta</taxon>
        <taxon>Polypodiopsida</taxon>
        <taxon>Polypodiidae</taxon>
        <taxon>Polypodiales</taxon>
        <taxon>Pteridineae</taxon>
        <taxon>Pteridaceae</taxon>
        <taxon>Vittarioideae</taxon>
        <taxon>Adiantum</taxon>
    </lineage>
</organism>
<comment type="caution">
    <text evidence="6">The sequence shown here is derived from an EMBL/GenBank/DDBJ whole genome shotgun (WGS) entry which is preliminary data.</text>
</comment>
<dbReference type="OrthoDB" id="60033at2759"/>
<dbReference type="GO" id="GO:0003700">
    <property type="term" value="F:DNA-binding transcription factor activity"/>
    <property type="evidence" value="ECO:0007669"/>
    <property type="project" value="InterPro"/>
</dbReference>
<dbReference type="PROSITE" id="PS51294">
    <property type="entry name" value="HTH_MYB"/>
    <property type="match status" value="1"/>
</dbReference>
<evidence type="ECO:0000313" key="7">
    <source>
        <dbReference type="Proteomes" id="UP000886520"/>
    </source>
</evidence>
<dbReference type="EMBL" id="JABFUD020000018">
    <property type="protein sequence ID" value="KAI5066175.1"/>
    <property type="molecule type" value="Genomic_DNA"/>
</dbReference>
<keyword evidence="3" id="KW-0539">Nucleus</keyword>
<dbReference type="Gene3D" id="1.10.10.60">
    <property type="entry name" value="Homeodomain-like"/>
    <property type="match status" value="1"/>
</dbReference>